<evidence type="ECO:0000256" key="2">
    <source>
        <dbReference type="SAM" id="Phobius"/>
    </source>
</evidence>
<keyword evidence="2" id="KW-1133">Transmembrane helix</keyword>
<keyword evidence="3" id="KW-0732">Signal</keyword>
<proteinExistence type="predicted"/>
<keyword evidence="5" id="KW-1185">Reference proteome</keyword>
<feature type="signal peptide" evidence="3">
    <location>
        <begin position="1"/>
        <end position="26"/>
    </location>
</feature>
<evidence type="ECO:0000313" key="4">
    <source>
        <dbReference type="EMBL" id="KAK4458658.1"/>
    </source>
</evidence>
<organism evidence="4 5">
    <name type="scientific">Cladorrhinum samala</name>
    <dbReference type="NCBI Taxonomy" id="585594"/>
    <lineage>
        <taxon>Eukaryota</taxon>
        <taxon>Fungi</taxon>
        <taxon>Dikarya</taxon>
        <taxon>Ascomycota</taxon>
        <taxon>Pezizomycotina</taxon>
        <taxon>Sordariomycetes</taxon>
        <taxon>Sordariomycetidae</taxon>
        <taxon>Sordariales</taxon>
        <taxon>Podosporaceae</taxon>
        <taxon>Cladorrhinum</taxon>
    </lineage>
</organism>
<evidence type="ECO:0000313" key="5">
    <source>
        <dbReference type="Proteomes" id="UP001321749"/>
    </source>
</evidence>
<evidence type="ECO:0008006" key="6">
    <source>
        <dbReference type="Google" id="ProtNLM"/>
    </source>
</evidence>
<dbReference type="Gene3D" id="2.120.10.70">
    <property type="entry name" value="Fucose-specific lectin"/>
    <property type="match status" value="1"/>
</dbReference>
<feature type="chain" id="PRO_5043384430" description="Fucose-specific lectin" evidence="3">
    <location>
        <begin position="27"/>
        <end position="524"/>
    </location>
</feature>
<protein>
    <recommendedName>
        <fullName evidence="6">Fucose-specific lectin</fullName>
    </recommendedName>
</protein>
<keyword evidence="2" id="KW-0812">Transmembrane</keyword>
<evidence type="ECO:0000256" key="3">
    <source>
        <dbReference type="SAM" id="SignalP"/>
    </source>
</evidence>
<name>A0AAV9HDD9_9PEZI</name>
<feature type="transmembrane region" description="Helical" evidence="2">
    <location>
        <begin position="399"/>
        <end position="419"/>
    </location>
</feature>
<feature type="compositionally biased region" description="Low complexity" evidence="1">
    <location>
        <begin position="461"/>
        <end position="474"/>
    </location>
</feature>
<reference evidence="4" key="2">
    <citation type="submission" date="2023-06" db="EMBL/GenBank/DDBJ databases">
        <authorList>
            <consortium name="Lawrence Berkeley National Laboratory"/>
            <person name="Mondo S.J."/>
            <person name="Hensen N."/>
            <person name="Bonometti L."/>
            <person name="Westerberg I."/>
            <person name="Brannstrom I.O."/>
            <person name="Guillou S."/>
            <person name="Cros-Aarteil S."/>
            <person name="Calhoun S."/>
            <person name="Haridas S."/>
            <person name="Kuo A."/>
            <person name="Pangilinan J."/>
            <person name="Riley R."/>
            <person name="Labutti K."/>
            <person name="Andreopoulos B."/>
            <person name="Lipzen A."/>
            <person name="Chen C."/>
            <person name="Yanf M."/>
            <person name="Daum C."/>
            <person name="Ng V."/>
            <person name="Clum A."/>
            <person name="Steindorff A."/>
            <person name="Ohm R."/>
            <person name="Martin F."/>
            <person name="Silar P."/>
            <person name="Natvig D."/>
            <person name="Lalanne C."/>
            <person name="Gautier V."/>
            <person name="Ament-Velasquez S.L."/>
            <person name="Kruys A."/>
            <person name="Hutchinson M.I."/>
            <person name="Powell A.J."/>
            <person name="Barry K."/>
            <person name="Miller A.N."/>
            <person name="Grigoriev I.V."/>
            <person name="Debuchy R."/>
            <person name="Gladieux P."/>
            <person name="Thoren M.H."/>
            <person name="Johannesson H."/>
        </authorList>
    </citation>
    <scope>NUCLEOTIDE SEQUENCE</scope>
    <source>
        <strain evidence="4">PSN324</strain>
    </source>
</reference>
<dbReference type="EMBL" id="MU865061">
    <property type="protein sequence ID" value="KAK4458658.1"/>
    <property type="molecule type" value="Genomic_DNA"/>
</dbReference>
<reference evidence="4" key="1">
    <citation type="journal article" date="2023" name="Mol. Phylogenet. Evol.">
        <title>Genome-scale phylogeny and comparative genomics of the fungal order Sordariales.</title>
        <authorList>
            <person name="Hensen N."/>
            <person name="Bonometti L."/>
            <person name="Westerberg I."/>
            <person name="Brannstrom I.O."/>
            <person name="Guillou S."/>
            <person name="Cros-Aarteil S."/>
            <person name="Calhoun S."/>
            <person name="Haridas S."/>
            <person name="Kuo A."/>
            <person name="Mondo S."/>
            <person name="Pangilinan J."/>
            <person name="Riley R."/>
            <person name="LaButti K."/>
            <person name="Andreopoulos B."/>
            <person name="Lipzen A."/>
            <person name="Chen C."/>
            <person name="Yan M."/>
            <person name="Daum C."/>
            <person name="Ng V."/>
            <person name="Clum A."/>
            <person name="Steindorff A."/>
            <person name="Ohm R.A."/>
            <person name="Martin F."/>
            <person name="Silar P."/>
            <person name="Natvig D.O."/>
            <person name="Lalanne C."/>
            <person name="Gautier V."/>
            <person name="Ament-Velasquez S.L."/>
            <person name="Kruys A."/>
            <person name="Hutchinson M.I."/>
            <person name="Powell A.J."/>
            <person name="Barry K."/>
            <person name="Miller A.N."/>
            <person name="Grigoriev I.V."/>
            <person name="Debuchy R."/>
            <person name="Gladieux P."/>
            <person name="Hiltunen Thoren M."/>
            <person name="Johannesson H."/>
        </authorList>
    </citation>
    <scope>NUCLEOTIDE SEQUENCE</scope>
    <source>
        <strain evidence="4">PSN324</strain>
    </source>
</reference>
<keyword evidence="2" id="KW-0472">Membrane</keyword>
<dbReference type="SUPFAM" id="SSF89372">
    <property type="entry name" value="Fucose-specific lectin"/>
    <property type="match status" value="1"/>
</dbReference>
<feature type="region of interest" description="Disordered" evidence="1">
    <location>
        <begin position="442"/>
        <end position="524"/>
    </location>
</feature>
<dbReference type="AlphaFoldDB" id="A0AAV9HDD9"/>
<gene>
    <name evidence="4" type="ORF">QBC42DRAFT_233554</name>
</gene>
<feature type="compositionally biased region" description="Basic and acidic residues" evidence="1">
    <location>
        <begin position="477"/>
        <end position="486"/>
    </location>
</feature>
<accession>A0AAV9HDD9</accession>
<dbReference type="Proteomes" id="UP001321749">
    <property type="component" value="Unassembled WGS sequence"/>
</dbReference>
<sequence length="524" mass="55764">MAKPAVEQRWLLQCMLLLLLPRAAQCGSMAAWWTDIGPSFVLQNASTGLLTHSLCHSNNTPLYPVDPPVAFKTKYAPKNGTALAATGWYDLTTTWASLFYQNNNNDIVNAIYKCNFQTGLYDEVESDVISDRSGTPPPNEQTGLSVALLGQQEGYRVFYHDRSRALHALKYTQVENWSYGNVISPSTNRSGMALASMFSGVRNVTVVSARDSSNIETVRLNIDNAWHITTFPTPLRGSTFTNATNLTTTTYDTSSPPPFTLNAYDGNPKAIGIAIDTQLTRHIFYIGTDRAPHSYAAFVTGLTEGGFRAQPNQTEEYWPLADEPNADFAIASNLGTSTIRLYYMSGGQLVEAKYRSGNWDPAGRLEVANTTAAAGGHNGTDEKDGGGGGGLSTGAKAGVGVGAAIGGLLVLGGLALWLLRRNKGTAKSDTGAAASSDVEGGAAGLAISPEPPMSQASLHDAASATRAGAGSGLSKSETWDHTELKDAAVTPPPRELESPNLASELPEVNDRNELPTAHHITELP</sequence>
<comment type="caution">
    <text evidence="4">The sequence shown here is derived from an EMBL/GenBank/DDBJ whole genome shotgun (WGS) entry which is preliminary data.</text>
</comment>
<evidence type="ECO:0000256" key="1">
    <source>
        <dbReference type="SAM" id="MobiDB-lite"/>
    </source>
</evidence>